<name>A0A8D3WRH5_STRFA</name>
<dbReference type="InterPro" id="IPR046335">
    <property type="entry name" value="LacI/GalR-like_sensor"/>
</dbReference>
<accession>A0A8D3WRH5</accession>
<dbReference type="AlphaFoldDB" id="A0A8D3WRH5"/>
<gene>
    <name evidence="6" type="ordered locus">Sfla_5896</name>
</gene>
<dbReference type="CDD" id="cd01392">
    <property type="entry name" value="HTH_LacI"/>
    <property type="match status" value="1"/>
</dbReference>
<keyword evidence="3" id="KW-0804">Transcription</keyword>
<dbReference type="KEGG" id="sfa:Sfla_5896"/>
<dbReference type="Proteomes" id="UP000002066">
    <property type="component" value="Chromosome"/>
</dbReference>
<evidence type="ECO:0000256" key="4">
    <source>
        <dbReference type="SAM" id="MobiDB-lite"/>
    </source>
</evidence>
<reference evidence="6 7" key="1">
    <citation type="submission" date="2011-01" db="EMBL/GenBank/DDBJ databases">
        <title>Complete sequence of chromosome of Streptomyces flavogriseus ATCC 33331.</title>
        <authorList>
            <consortium name="US DOE Joint Genome Institute"/>
            <person name="Lucas S."/>
            <person name="Copeland A."/>
            <person name="Lapidus A."/>
            <person name="Cheng J.-F."/>
            <person name="Goodwin L."/>
            <person name="Pitluck S."/>
            <person name="Davenport K."/>
            <person name="Detter J.C."/>
            <person name="Han C."/>
            <person name="Tapia R."/>
            <person name="Land M."/>
            <person name="Hauser L."/>
            <person name="Kyrpides N."/>
            <person name="Ivanova N."/>
            <person name="Ovchinnikova G."/>
            <person name="Pagani I."/>
            <person name="Brumm P."/>
            <person name="Mead D."/>
            <person name="Woyke T."/>
        </authorList>
    </citation>
    <scope>NUCLEOTIDE SEQUENCE [LARGE SCALE GENOMIC DNA]</scope>
    <source>
        <strain evidence="7">ATCC 33331 / IAF-45CD</strain>
    </source>
</reference>
<sequence>MAARLKDVAALAGVSVRTVSNVVSNAAPVAPATRARVMAAVEELGYRPNLAARNLRQGRTGLIGVVVPEIHSPYFGALAELLIDAARERGWTVLLERTGGRPDLERRLLDGSEGHQVDGMIVSPWSTSPAELASLAGGLPLVVLGELAPDGAIDHVALDNVAAARDAARHLVAGGRRRVAAIGLQSELGHGTAELRAEGFRQGLRESGLSPVAEVEVADLHRGEGARALRELLRLPGRPDAVFCFSDELALGALRVAAEEGVRVPEDLALMGFDDIEDGRFAAPSLTTIAPDREQIAERAVQCLTERVLGRFEALPGRRIVVPHRVLPRESTGGPVPPGAPDGPDTPDGPGRG</sequence>
<dbReference type="SUPFAM" id="SSF47413">
    <property type="entry name" value="lambda repressor-like DNA-binding domains"/>
    <property type="match status" value="1"/>
</dbReference>
<dbReference type="InterPro" id="IPR010982">
    <property type="entry name" value="Lambda_DNA-bd_dom_sf"/>
</dbReference>
<dbReference type="Pfam" id="PF00356">
    <property type="entry name" value="LacI"/>
    <property type="match status" value="1"/>
</dbReference>
<dbReference type="GO" id="GO:0000976">
    <property type="term" value="F:transcription cis-regulatory region binding"/>
    <property type="evidence" value="ECO:0007669"/>
    <property type="project" value="TreeGrafter"/>
</dbReference>
<dbReference type="InterPro" id="IPR000843">
    <property type="entry name" value="HTH_LacI"/>
</dbReference>
<dbReference type="SUPFAM" id="SSF53822">
    <property type="entry name" value="Periplasmic binding protein-like I"/>
    <property type="match status" value="1"/>
</dbReference>
<feature type="domain" description="HTH lacI-type" evidence="5">
    <location>
        <begin position="3"/>
        <end position="57"/>
    </location>
</feature>
<dbReference type="PROSITE" id="PS50932">
    <property type="entry name" value="HTH_LACI_2"/>
    <property type="match status" value="1"/>
</dbReference>
<keyword evidence="1" id="KW-0805">Transcription regulation</keyword>
<organism evidence="6 7">
    <name type="scientific">Streptomyces pratensis (strain ATCC 33331 / IAF-45CD)</name>
    <dbReference type="NCBI Taxonomy" id="591167"/>
    <lineage>
        <taxon>Bacteria</taxon>
        <taxon>Bacillati</taxon>
        <taxon>Actinomycetota</taxon>
        <taxon>Actinomycetes</taxon>
        <taxon>Kitasatosporales</taxon>
        <taxon>Streptomycetaceae</taxon>
        <taxon>Streptomyces</taxon>
    </lineage>
</organism>
<feature type="region of interest" description="Disordered" evidence="4">
    <location>
        <begin position="325"/>
        <end position="353"/>
    </location>
</feature>
<dbReference type="GO" id="GO:0003700">
    <property type="term" value="F:DNA-binding transcription factor activity"/>
    <property type="evidence" value="ECO:0007669"/>
    <property type="project" value="TreeGrafter"/>
</dbReference>
<dbReference type="PANTHER" id="PTHR30146:SF153">
    <property type="entry name" value="LACTOSE OPERON REPRESSOR"/>
    <property type="match status" value="1"/>
</dbReference>
<evidence type="ECO:0000256" key="3">
    <source>
        <dbReference type="ARBA" id="ARBA00023163"/>
    </source>
</evidence>
<proteinExistence type="predicted"/>
<dbReference type="Gene3D" id="3.40.50.2300">
    <property type="match status" value="2"/>
</dbReference>
<evidence type="ECO:0000256" key="1">
    <source>
        <dbReference type="ARBA" id="ARBA00023015"/>
    </source>
</evidence>
<dbReference type="CDD" id="cd06267">
    <property type="entry name" value="PBP1_LacI_sugar_binding-like"/>
    <property type="match status" value="1"/>
</dbReference>
<dbReference type="Pfam" id="PF13377">
    <property type="entry name" value="Peripla_BP_3"/>
    <property type="match status" value="1"/>
</dbReference>
<dbReference type="EMBL" id="CP002475">
    <property type="protein sequence ID" value="ADW07283.1"/>
    <property type="molecule type" value="Genomic_DNA"/>
</dbReference>
<dbReference type="PANTHER" id="PTHR30146">
    <property type="entry name" value="LACI-RELATED TRANSCRIPTIONAL REPRESSOR"/>
    <property type="match status" value="1"/>
</dbReference>
<dbReference type="OrthoDB" id="2854648at2"/>
<evidence type="ECO:0000313" key="7">
    <source>
        <dbReference type="Proteomes" id="UP000002066"/>
    </source>
</evidence>
<dbReference type="Gene3D" id="1.10.260.40">
    <property type="entry name" value="lambda repressor-like DNA-binding domains"/>
    <property type="match status" value="1"/>
</dbReference>
<feature type="compositionally biased region" description="Low complexity" evidence="4">
    <location>
        <begin position="342"/>
        <end position="353"/>
    </location>
</feature>
<evidence type="ECO:0000313" key="6">
    <source>
        <dbReference type="EMBL" id="ADW07283.1"/>
    </source>
</evidence>
<dbReference type="SMART" id="SM00354">
    <property type="entry name" value="HTH_LACI"/>
    <property type="match status" value="1"/>
</dbReference>
<evidence type="ECO:0000259" key="5">
    <source>
        <dbReference type="PROSITE" id="PS50932"/>
    </source>
</evidence>
<dbReference type="PROSITE" id="PS00356">
    <property type="entry name" value="HTH_LACI_1"/>
    <property type="match status" value="1"/>
</dbReference>
<evidence type="ECO:0000256" key="2">
    <source>
        <dbReference type="ARBA" id="ARBA00023125"/>
    </source>
</evidence>
<protein>
    <submittedName>
        <fullName evidence="6">Transcriptional regulator, LacI family</fullName>
    </submittedName>
</protein>
<dbReference type="InterPro" id="IPR028082">
    <property type="entry name" value="Peripla_BP_I"/>
</dbReference>
<keyword evidence="2" id="KW-0238">DNA-binding</keyword>